<proteinExistence type="predicted"/>
<dbReference type="EMBL" id="PYGA01000004">
    <property type="protein sequence ID" value="PSK98979.1"/>
    <property type="molecule type" value="Genomic_DNA"/>
</dbReference>
<evidence type="ECO:0008006" key="5">
    <source>
        <dbReference type="Google" id="ProtNLM"/>
    </source>
</evidence>
<dbReference type="Pfam" id="PF18164">
    <property type="entry name" value="GNAT_C"/>
    <property type="match status" value="1"/>
</dbReference>
<evidence type="ECO:0000259" key="1">
    <source>
        <dbReference type="Pfam" id="PF18082"/>
    </source>
</evidence>
<gene>
    <name evidence="3" type="ORF">CLV63_104203</name>
</gene>
<dbReference type="Proteomes" id="UP000240542">
    <property type="component" value="Unassembled WGS sequence"/>
</dbReference>
<evidence type="ECO:0000313" key="4">
    <source>
        <dbReference type="Proteomes" id="UP000240542"/>
    </source>
</evidence>
<organism evidence="3 4">
    <name type="scientific">Murinocardiopsis flavida</name>
    <dbReference type="NCBI Taxonomy" id="645275"/>
    <lineage>
        <taxon>Bacteria</taxon>
        <taxon>Bacillati</taxon>
        <taxon>Actinomycetota</taxon>
        <taxon>Actinomycetes</taxon>
        <taxon>Streptosporangiales</taxon>
        <taxon>Nocardiopsidaceae</taxon>
        <taxon>Murinocardiopsis</taxon>
    </lineage>
</organism>
<dbReference type="AlphaFoldDB" id="A0A2P8DP56"/>
<evidence type="ECO:0000313" key="3">
    <source>
        <dbReference type="EMBL" id="PSK98979.1"/>
    </source>
</evidence>
<dbReference type="Gene3D" id="3.40.630.120">
    <property type="match status" value="1"/>
</dbReference>
<protein>
    <recommendedName>
        <fullName evidence="5">GNAT-like C-terminal domain-containing protein</fullName>
    </recommendedName>
</protein>
<dbReference type="InterPro" id="IPR041644">
    <property type="entry name" value="GNAT_C"/>
</dbReference>
<feature type="domain" description="N-acyltransferase N-terminal" evidence="1">
    <location>
        <begin position="44"/>
        <end position="174"/>
    </location>
</feature>
<accession>A0A2P8DP56</accession>
<reference evidence="3 4" key="1">
    <citation type="submission" date="2018-03" db="EMBL/GenBank/DDBJ databases">
        <title>Genomic Encyclopedia of Archaeal and Bacterial Type Strains, Phase II (KMG-II): from individual species to whole genera.</title>
        <authorList>
            <person name="Goeker M."/>
        </authorList>
    </citation>
    <scope>NUCLEOTIDE SEQUENCE [LARGE SCALE GENOMIC DNA]</scope>
    <source>
        <strain evidence="3 4">DSM 45312</strain>
    </source>
</reference>
<evidence type="ECO:0000259" key="2">
    <source>
        <dbReference type="Pfam" id="PF18164"/>
    </source>
</evidence>
<feature type="domain" description="GNAT-like C-terminal" evidence="2">
    <location>
        <begin position="177"/>
        <end position="338"/>
    </location>
</feature>
<comment type="caution">
    <text evidence="3">The sequence shown here is derived from an EMBL/GenBank/DDBJ whole genome shotgun (WGS) entry which is preliminary data.</text>
</comment>
<sequence>MINAMDTAALTDALGLPEAMRDWLDRAAELPPVTVDLPARADAQALAPLHLDPRDTAELLQVWPDGSWPAPARRLLELMCARLAADLAAASAAGDPWVPWPDLAAVADVRARTAAVFAFAAQAPALHAAHARLGVDPAVTGATLADVGRHVGHTRTMYGVLGLDVAGWIALHYRVGLFELGRLQFEPHRLGEQGPVRWYRAAEETTLPAELRAGAPVLRVHIPAPGSFAPEAVGGSLARARPFFAAHLGADYPVATCTSWLLDPQLREYLGADSNILGFADRFTLVPGGAPGDDDVFRFVFRHRGADPEAVVPATRLEHAVVDHLRAGRSFEVRTGWLRLR</sequence>
<name>A0A2P8DP56_9ACTN</name>
<dbReference type="InterPro" id="IPR041273">
    <property type="entry name" value="NAT_N"/>
</dbReference>
<dbReference type="Pfam" id="PF18082">
    <property type="entry name" value="NAT_N"/>
    <property type="match status" value="1"/>
</dbReference>
<keyword evidence="4" id="KW-1185">Reference proteome</keyword>